<dbReference type="InterPro" id="IPR024172">
    <property type="entry name" value="AadA/Aad9"/>
</dbReference>
<evidence type="ECO:0000259" key="4">
    <source>
        <dbReference type="Pfam" id="PF01909"/>
    </source>
</evidence>
<evidence type="ECO:0000256" key="3">
    <source>
        <dbReference type="ARBA" id="ARBA00047831"/>
    </source>
</evidence>
<dbReference type="PIRSF" id="PIRSF000819">
    <property type="entry name" value="Streptomycin_3-adenylyltransf"/>
    <property type="match status" value="1"/>
</dbReference>
<feature type="domain" description="Adenylyltransferase AadA C-terminal" evidence="5">
    <location>
        <begin position="146"/>
        <end position="250"/>
    </location>
</feature>
<name>A0A8J3VS69_9ACTN</name>
<dbReference type="NCBIfam" id="NF010309">
    <property type="entry name" value="PRK13746.1"/>
    <property type="match status" value="1"/>
</dbReference>
<dbReference type="Proteomes" id="UP000642748">
    <property type="component" value="Unassembled WGS sequence"/>
</dbReference>
<dbReference type="SUPFAM" id="SSF81301">
    <property type="entry name" value="Nucleotidyltransferase"/>
    <property type="match status" value="1"/>
</dbReference>
<evidence type="ECO:0000313" key="7">
    <source>
        <dbReference type="Proteomes" id="UP000642748"/>
    </source>
</evidence>
<reference evidence="6" key="1">
    <citation type="submission" date="2021-01" db="EMBL/GenBank/DDBJ databases">
        <title>Whole genome shotgun sequence of Rugosimonospora africana NBRC 104875.</title>
        <authorList>
            <person name="Komaki H."/>
            <person name="Tamura T."/>
        </authorList>
    </citation>
    <scope>NUCLEOTIDE SEQUENCE</scope>
    <source>
        <strain evidence="6">NBRC 104875</strain>
    </source>
</reference>
<proteinExistence type="predicted"/>
<feature type="domain" description="Polymerase nucleotidyl transferase" evidence="4">
    <location>
        <begin position="25"/>
        <end position="58"/>
    </location>
</feature>
<evidence type="ECO:0000256" key="1">
    <source>
        <dbReference type="ARBA" id="ARBA00022679"/>
    </source>
</evidence>
<accession>A0A8J3VS69</accession>
<dbReference type="CDD" id="cd05403">
    <property type="entry name" value="NT_KNTase_like"/>
    <property type="match status" value="1"/>
</dbReference>
<gene>
    <name evidence="6" type="ORF">Raf01_51320</name>
</gene>
<keyword evidence="7" id="KW-1185">Reference proteome</keyword>
<dbReference type="InterPro" id="IPR043519">
    <property type="entry name" value="NT_sf"/>
</dbReference>
<evidence type="ECO:0000256" key="2">
    <source>
        <dbReference type="ARBA" id="ARBA00023251"/>
    </source>
</evidence>
<keyword evidence="2" id="KW-0046">Antibiotic resistance</keyword>
<dbReference type="EMBL" id="BONZ01000049">
    <property type="protein sequence ID" value="GIH16960.1"/>
    <property type="molecule type" value="Genomic_DNA"/>
</dbReference>
<sequence length="258" mass="28478">MADRGAMDQTQTVVRLVDDVLGDAVIGTYLHGSSVLGGLKPASDLDFLVVTHRRMDDRQRLLLTRELLKVSGDPAGARGVELTVVVQPEVRPWRFPPTGDYLYGEWLRDELATHGAAPPQPMPDLAVLIAVALTGDHPLSGPPPARVLDPVPHSDVVRASVEGIAELLNELDSDTRNVLLTFARIWVTVATGDIRSKDAAADWALARLPPECRPALEYARHLYLNCSYAEENWSDELRARVRPYVDHVLEEVHRLTGH</sequence>
<dbReference type="InterPro" id="IPR002934">
    <property type="entry name" value="Polymerase_NTP_transf_dom"/>
</dbReference>
<dbReference type="Gene3D" id="3.30.460.10">
    <property type="entry name" value="Beta Polymerase, domain 2"/>
    <property type="match status" value="1"/>
</dbReference>
<evidence type="ECO:0000259" key="5">
    <source>
        <dbReference type="Pfam" id="PF13427"/>
    </source>
</evidence>
<dbReference type="InterPro" id="IPR025184">
    <property type="entry name" value="AadA_C"/>
</dbReference>
<dbReference type="GO" id="GO:0046677">
    <property type="term" value="P:response to antibiotic"/>
    <property type="evidence" value="ECO:0007669"/>
    <property type="project" value="UniProtKB-KW"/>
</dbReference>
<dbReference type="AlphaFoldDB" id="A0A8J3VS69"/>
<protein>
    <submittedName>
        <fullName evidence="6">Nucleotidyltransferase</fullName>
    </submittedName>
</protein>
<dbReference type="Pfam" id="PF13427">
    <property type="entry name" value="AadA_C"/>
    <property type="match status" value="1"/>
</dbReference>
<dbReference type="GO" id="GO:0070566">
    <property type="term" value="F:adenylyltransferase activity"/>
    <property type="evidence" value="ECO:0007669"/>
    <property type="project" value="InterPro"/>
</dbReference>
<organism evidence="6 7">
    <name type="scientific">Rugosimonospora africana</name>
    <dbReference type="NCBI Taxonomy" id="556532"/>
    <lineage>
        <taxon>Bacteria</taxon>
        <taxon>Bacillati</taxon>
        <taxon>Actinomycetota</taxon>
        <taxon>Actinomycetes</taxon>
        <taxon>Micromonosporales</taxon>
        <taxon>Micromonosporaceae</taxon>
        <taxon>Rugosimonospora</taxon>
    </lineage>
</organism>
<keyword evidence="1" id="KW-0808">Transferase</keyword>
<evidence type="ECO:0000313" key="6">
    <source>
        <dbReference type="EMBL" id="GIH16960.1"/>
    </source>
</evidence>
<dbReference type="Pfam" id="PF01909">
    <property type="entry name" value="NTP_transf_2"/>
    <property type="match status" value="1"/>
</dbReference>
<comment type="catalytic activity">
    <reaction evidence="3">
        <text>spectinomycin + ATP = 9-O-adenylylspectinomycin + diphosphate</text>
        <dbReference type="Rhea" id="RHEA:63228"/>
        <dbReference type="ChEBI" id="CHEBI:30616"/>
        <dbReference type="ChEBI" id="CHEBI:33019"/>
        <dbReference type="ChEBI" id="CHEBI:146260"/>
        <dbReference type="ChEBI" id="CHEBI:146261"/>
    </reaction>
</comment>
<comment type="caution">
    <text evidence="6">The sequence shown here is derived from an EMBL/GenBank/DDBJ whole genome shotgun (WGS) entry which is preliminary data.</text>
</comment>